<evidence type="ECO:0000256" key="1">
    <source>
        <dbReference type="SAM" id="MobiDB-lite"/>
    </source>
</evidence>
<dbReference type="AlphaFoldDB" id="A0A0K2W3F9"/>
<dbReference type="Proteomes" id="UP000182888">
    <property type="component" value="Unassembled WGS sequence"/>
</dbReference>
<dbReference type="EMBL" id="CCND01000023">
    <property type="protein sequence ID" value="CDX60234.1"/>
    <property type="molecule type" value="Genomic_DNA"/>
</dbReference>
<protein>
    <submittedName>
        <fullName evidence="2">Uncharacterized protein</fullName>
    </submittedName>
</protein>
<feature type="region of interest" description="Disordered" evidence="1">
    <location>
        <begin position="83"/>
        <end position="106"/>
    </location>
</feature>
<evidence type="ECO:0000313" key="3">
    <source>
        <dbReference type="Proteomes" id="UP000182888"/>
    </source>
</evidence>
<proteinExistence type="predicted"/>
<sequence length="171" mass="18674">MTKPNQAQTRYLADHGIASVHDFPAGSTNKLVYLELASEPDAAADIEEAPTLTEAQKVFLSTFPDGLESMDADSRETFDRMGFKATATSTTGQQPTGSPPANPQLPGEYFRLDTNRISSLHPTRRSTLQEYVDVLNADRRAAIAGIPAERREATRNHIEEAKAHATAYLAD</sequence>
<name>A0A0K2W3F9_MESPL</name>
<organism evidence="2 3">
    <name type="scientific">Mesorhizobium plurifarium</name>
    <dbReference type="NCBI Taxonomy" id="69974"/>
    <lineage>
        <taxon>Bacteria</taxon>
        <taxon>Pseudomonadati</taxon>
        <taxon>Pseudomonadota</taxon>
        <taxon>Alphaproteobacteria</taxon>
        <taxon>Hyphomicrobiales</taxon>
        <taxon>Phyllobacteriaceae</taxon>
        <taxon>Mesorhizobium</taxon>
    </lineage>
</organism>
<accession>A0A0K2W3F9</accession>
<evidence type="ECO:0000313" key="2">
    <source>
        <dbReference type="EMBL" id="CDX60234.1"/>
    </source>
</evidence>
<feature type="compositionally biased region" description="Polar residues" evidence="1">
    <location>
        <begin position="86"/>
        <end position="96"/>
    </location>
</feature>
<reference evidence="3" key="1">
    <citation type="submission" date="2014-08" db="EMBL/GenBank/DDBJ databases">
        <authorList>
            <person name="Edwards T."/>
        </authorList>
    </citation>
    <scope>NUCLEOTIDE SEQUENCE [LARGE SCALE GENOMIC DNA]</scope>
</reference>
<gene>
    <name evidence="2" type="ORF">MPL1032_30118</name>
</gene>